<dbReference type="EC" id="6.3.4.20" evidence="9 11"/>
<evidence type="ECO:0000256" key="6">
    <source>
        <dbReference type="ARBA" id="ARBA00022833"/>
    </source>
</evidence>
<dbReference type="HAMAP" id="MF_01633">
    <property type="entry name" value="QueC"/>
    <property type="match status" value="1"/>
</dbReference>
<dbReference type="Proteomes" id="UP001161405">
    <property type="component" value="Unassembled WGS sequence"/>
</dbReference>
<organism evidence="12 13">
    <name type="scientific">Maritalea porphyrae</name>
    <dbReference type="NCBI Taxonomy" id="880732"/>
    <lineage>
        <taxon>Bacteria</taxon>
        <taxon>Pseudomonadati</taxon>
        <taxon>Pseudomonadota</taxon>
        <taxon>Alphaproteobacteria</taxon>
        <taxon>Hyphomicrobiales</taxon>
        <taxon>Devosiaceae</taxon>
        <taxon>Maritalea</taxon>
    </lineage>
</organism>
<evidence type="ECO:0000256" key="9">
    <source>
        <dbReference type="ARBA" id="ARBA00039149"/>
    </source>
</evidence>
<comment type="caution">
    <text evidence="12">The sequence shown here is derived from an EMBL/GenBank/DDBJ whole genome shotgun (WGS) entry which is preliminary data.</text>
</comment>
<dbReference type="PANTHER" id="PTHR42914">
    <property type="entry name" value="7-CYANO-7-DEAZAGUANINE SYNTHASE"/>
    <property type="match status" value="1"/>
</dbReference>
<evidence type="ECO:0000256" key="4">
    <source>
        <dbReference type="ARBA" id="ARBA00022741"/>
    </source>
</evidence>
<evidence type="ECO:0000256" key="2">
    <source>
        <dbReference type="ARBA" id="ARBA00022598"/>
    </source>
</evidence>
<dbReference type="Gene3D" id="3.40.50.620">
    <property type="entry name" value="HUPs"/>
    <property type="match status" value="1"/>
</dbReference>
<evidence type="ECO:0000313" key="12">
    <source>
        <dbReference type="EMBL" id="GLQ17349.1"/>
    </source>
</evidence>
<evidence type="ECO:0000256" key="1">
    <source>
        <dbReference type="ARBA" id="ARBA00005061"/>
    </source>
</evidence>
<sequence>MKTIVICSGGLDSVTLAYRINNEHELMGLLSFDYGQRHKKEIDSAALCAAQLGVRHQIIDIQHIGQSLTGSALTDDLDVPDGHYEEDTMRVTVVPNRNAIMLAIAFGIASANGAEAVAAAVHGGDHFIYPDCRPDFINAFQKMQDHALDGYAQIELMAPYVHQSKADIVTDGAKYSVPFETTWSCYKGGEQHCGRCGTCVERREAFDIAGVEDPTIYADPNFWRQATGGKT</sequence>
<keyword evidence="13" id="KW-1185">Reference proteome</keyword>
<dbReference type="CDD" id="cd01995">
    <property type="entry name" value="QueC-like"/>
    <property type="match status" value="1"/>
</dbReference>
<feature type="binding site" evidence="11">
    <location>
        <position position="196"/>
    </location>
    <ligand>
        <name>Zn(2+)</name>
        <dbReference type="ChEBI" id="CHEBI:29105"/>
    </ligand>
</feature>
<keyword evidence="6 11" id="KW-0862">Zinc</keyword>
<accession>A0ABQ5UR39</accession>
<dbReference type="InterPro" id="IPR014729">
    <property type="entry name" value="Rossmann-like_a/b/a_fold"/>
</dbReference>
<gene>
    <name evidence="11 12" type="primary">queC</name>
    <name evidence="12" type="ORF">GCM10007879_15980</name>
</gene>
<evidence type="ECO:0000313" key="13">
    <source>
        <dbReference type="Proteomes" id="UP001161405"/>
    </source>
</evidence>
<keyword evidence="5 11" id="KW-0671">Queuosine biosynthesis</keyword>
<keyword evidence="2 11" id="KW-0436">Ligase</keyword>
<keyword evidence="4 11" id="KW-0547">Nucleotide-binding</keyword>
<comment type="pathway">
    <text evidence="1 11">Purine metabolism; 7-cyano-7-deazaguanine biosynthesis.</text>
</comment>
<dbReference type="Pfam" id="PF06508">
    <property type="entry name" value="QueC"/>
    <property type="match status" value="1"/>
</dbReference>
<feature type="binding site" evidence="11">
    <location>
        <position position="193"/>
    </location>
    <ligand>
        <name>Zn(2+)</name>
        <dbReference type="ChEBI" id="CHEBI:29105"/>
    </ligand>
</feature>
<evidence type="ECO:0000256" key="11">
    <source>
        <dbReference type="HAMAP-Rule" id="MF_01633"/>
    </source>
</evidence>
<comment type="function">
    <text evidence="11">Catalyzes the ATP-dependent conversion of 7-carboxy-7-deazaguanine (CDG) to 7-cyano-7-deazaguanine (preQ(0)).</text>
</comment>
<dbReference type="SUPFAM" id="SSF52402">
    <property type="entry name" value="Adenine nucleotide alpha hydrolases-like"/>
    <property type="match status" value="1"/>
</dbReference>
<keyword evidence="3 11" id="KW-0479">Metal-binding</keyword>
<comment type="similarity">
    <text evidence="8 11">Belongs to the QueC family.</text>
</comment>
<evidence type="ECO:0000256" key="7">
    <source>
        <dbReference type="ARBA" id="ARBA00022840"/>
    </source>
</evidence>
<dbReference type="EMBL" id="BSNI01000002">
    <property type="protein sequence ID" value="GLQ17349.1"/>
    <property type="molecule type" value="Genomic_DNA"/>
</dbReference>
<evidence type="ECO:0000256" key="8">
    <source>
        <dbReference type="ARBA" id="ARBA00037993"/>
    </source>
</evidence>
<comment type="cofactor">
    <cofactor evidence="11">
        <name>Zn(2+)</name>
        <dbReference type="ChEBI" id="CHEBI:29105"/>
    </cofactor>
    <text evidence="11">Binds 1 zinc ion per subunit.</text>
</comment>
<feature type="binding site" evidence="11">
    <location>
        <position position="199"/>
    </location>
    <ligand>
        <name>Zn(2+)</name>
        <dbReference type="ChEBI" id="CHEBI:29105"/>
    </ligand>
</feature>
<name>A0ABQ5UR39_9HYPH</name>
<evidence type="ECO:0000256" key="3">
    <source>
        <dbReference type="ARBA" id="ARBA00022723"/>
    </source>
</evidence>
<feature type="binding site" evidence="11">
    <location>
        <begin position="7"/>
        <end position="17"/>
    </location>
    <ligand>
        <name>ATP</name>
        <dbReference type="ChEBI" id="CHEBI:30616"/>
    </ligand>
</feature>
<dbReference type="PIRSF" id="PIRSF006293">
    <property type="entry name" value="ExsB"/>
    <property type="match status" value="1"/>
</dbReference>
<dbReference type="NCBIfam" id="TIGR00364">
    <property type="entry name" value="7-cyano-7-deazaguanine synthase QueC"/>
    <property type="match status" value="1"/>
</dbReference>
<dbReference type="RefSeq" id="WP_284363442.1">
    <property type="nucleotide sequence ID" value="NZ_BSNI01000002.1"/>
</dbReference>
<dbReference type="InterPro" id="IPR018317">
    <property type="entry name" value="QueC"/>
</dbReference>
<comment type="catalytic activity">
    <reaction evidence="10 11">
        <text>7-carboxy-7-carbaguanine + NH4(+) + 2 ATP = 7-cyano-7-carbaguanine + 2 AMP + 2 diphosphate + 2 H(+)</text>
        <dbReference type="Rhea" id="RHEA:27982"/>
        <dbReference type="ChEBI" id="CHEBI:15378"/>
        <dbReference type="ChEBI" id="CHEBI:28938"/>
        <dbReference type="ChEBI" id="CHEBI:30616"/>
        <dbReference type="ChEBI" id="CHEBI:33019"/>
        <dbReference type="ChEBI" id="CHEBI:45075"/>
        <dbReference type="ChEBI" id="CHEBI:61036"/>
        <dbReference type="ChEBI" id="CHEBI:456215"/>
        <dbReference type="EC" id="6.3.4.20"/>
    </reaction>
</comment>
<evidence type="ECO:0000256" key="10">
    <source>
        <dbReference type="ARBA" id="ARBA00047890"/>
    </source>
</evidence>
<reference evidence="12" key="1">
    <citation type="journal article" date="2014" name="Int. J. Syst. Evol. Microbiol.">
        <title>Complete genome of a new Firmicutes species belonging to the dominant human colonic microbiota ('Ruminococcus bicirculans') reveals two chromosomes and a selective capacity to utilize plant glucans.</title>
        <authorList>
            <consortium name="NISC Comparative Sequencing Program"/>
            <person name="Wegmann U."/>
            <person name="Louis P."/>
            <person name="Goesmann A."/>
            <person name="Henrissat B."/>
            <person name="Duncan S.H."/>
            <person name="Flint H.J."/>
        </authorList>
    </citation>
    <scope>NUCLEOTIDE SEQUENCE</scope>
    <source>
        <strain evidence="12">NBRC 107169</strain>
    </source>
</reference>
<feature type="binding site" evidence="11">
    <location>
        <position position="185"/>
    </location>
    <ligand>
        <name>Zn(2+)</name>
        <dbReference type="ChEBI" id="CHEBI:29105"/>
    </ligand>
</feature>
<proteinExistence type="inferred from homology"/>
<reference evidence="12" key="2">
    <citation type="submission" date="2023-01" db="EMBL/GenBank/DDBJ databases">
        <title>Draft genome sequence of Maritalea porphyrae strain NBRC 107169.</title>
        <authorList>
            <person name="Sun Q."/>
            <person name="Mori K."/>
        </authorList>
    </citation>
    <scope>NUCLEOTIDE SEQUENCE</scope>
    <source>
        <strain evidence="12">NBRC 107169</strain>
    </source>
</reference>
<evidence type="ECO:0000256" key="5">
    <source>
        <dbReference type="ARBA" id="ARBA00022785"/>
    </source>
</evidence>
<keyword evidence="7 11" id="KW-0067">ATP-binding</keyword>
<protein>
    <recommendedName>
        <fullName evidence="9 11">7-cyano-7-deazaguanine synthase</fullName>
        <ecNumber evidence="9 11">6.3.4.20</ecNumber>
    </recommendedName>
    <alternativeName>
        <fullName evidence="11">7-cyano-7-carbaguanine synthase</fullName>
    </alternativeName>
    <alternativeName>
        <fullName evidence="11">PreQ(0) synthase</fullName>
    </alternativeName>
    <alternativeName>
        <fullName evidence="11">Queuosine biosynthesis protein QueC</fullName>
    </alternativeName>
</protein>
<dbReference type="PANTHER" id="PTHR42914:SF1">
    <property type="entry name" value="7-CYANO-7-DEAZAGUANINE SYNTHASE"/>
    <property type="match status" value="1"/>
</dbReference>